<protein>
    <submittedName>
        <fullName evidence="2">PorP/SprF family type IX secretion system membrane protein</fullName>
    </submittedName>
</protein>
<organism evidence="2">
    <name type="scientific">Roseihalotalea indica</name>
    <dbReference type="NCBI Taxonomy" id="2867963"/>
    <lineage>
        <taxon>Bacteria</taxon>
        <taxon>Pseudomonadati</taxon>
        <taxon>Bacteroidota</taxon>
        <taxon>Cytophagia</taxon>
        <taxon>Cytophagales</taxon>
        <taxon>Catalimonadaceae</taxon>
        <taxon>Roseihalotalea</taxon>
    </lineage>
</organism>
<feature type="chain" id="PRO_5041426544" evidence="1">
    <location>
        <begin position="24"/>
        <end position="355"/>
    </location>
</feature>
<keyword evidence="1" id="KW-0732">Signal</keyword>
<evidence type="ECO:0000313" key="2">
    <source>
        <dbReference type="EMBL" id="WKN36753.1"/>
    </source>
</evidence>
<feature type="signal peptide" evidence="1">
    <location>
        <begin position="1"/>
        <end position="23"/>
    </location>
</feature>
<gene>
    <name evidence="2" type="ORF">K4G66_30780</name>
</gene>
<dbReference type="NCBIfam" id="TIGR03519">
    <property type="entry name" value="T9SS_PorP_fam"/>
    <property type="match status" value="1"/>
</dbReference>
<accession>A0AA49GNP4</accession>
<dbReference type="Pfam" id="PF11751">
    <property type="entry name" value="PorP_SprF"/>
    <property type="match status" value="1"/>
</dbReference>
<reference evidence="2" key="2">
    <citation type="journal article" date="2024" name="Antonie Van Leeuwenhoek">
        <title>Roseihalotalea indica gen. nov., sp. nov., a halophilic Bacteroidetes from mesopelagic Southwest Indian Ocean with higher carbohydrate metabolic potential.</title>
        <authorList>
            <person name="Chen B."/>
            <person name="Zhang M."/>
            <person name="Lin D."/>
            <person name="Ye J."/>
            <person name="Tang K."/>
        </authorList>
    </citation>
    <scope>NUCLEOTIDE SEQUENCE</scope>
    <source>
        <strain evidence="2">TK19036</strain>
    </source>
</reference>
<evidence type="ECO:0000256" key="1">
    <source>
        <dbReference type="SAM" id="SignalP"/>
    </source>
</evidence>
<reference evidence="2" key="1">
    <citation type="journal article" date="2023" name="Comput. Struct. Biotechnol. J.">
        <title>Discovery of a novel marine Bacteroidetes with a rich repertoire of carbohydrate-active enzymes.</title>
        <authorList>
            <person name="Chen B."/>
            <person name="Liu G."/>
            <person name="Chen Q."/>
            <person name="Wang H."/>
            <person name="Liu L."/>
            <person name="Tang K."/>
        </authorList>
    </citation>
    <scope>NUCLEOTIDE SEQUENCE</scope>
    <source>
        <strain evidence="2">TK19036</strain>
    </source>
</reference>
<sequence>MNFHKLLYISFLLSILVAQKTWAQDPSFSQFYNARLYLNPAFAGTEENAIVSATYRTQWNQLDGGYQSSQVTAVLPIRVDKGIQSRGHIGGLGVSVYKDQAGPNGSFRNLGGNLTFGYDIPMDVKRTQHLVFGLQTGFGQRSLSPEGYQWGSTYNPSTGQFDGASNGLALNDKAYFDVSGGVLWQYAPERKDVYYEKSTHYGKRLTALEGASLGVSAYHLNTPETSFLTDGEDALPILLKSHGSLVLGVTDRLFISGSAVGLLQGEAHQVNVGSFLTYRIASMHALEQTMLRVGGWYRVQDAYVATAELQLPNIHLGFSYDMNTTAINAISNPLTTYEIFAAFRMNKRGNLRLVY</sequence>
<dbReference type="InterPro" id="IPR019861">
    <property type="entry name" value="PorP/SprF_Bacteroidetes"/>
</dbReference>
<dbReference type="AlphaFoldDB" id="A0AA49GNP4"/>
<name>A0AA49GNP4_9BACT</name>
<proteinExistence type="predicted"/>
<dbReference type="EMBL" id="CP120682">
    <property type="protein sequence ID" value="WKN36753.1"/>
    <property type="molecule type" value="Genomic_DNA"/>
</dbReference>